<organism evidence="1 2">
    <name type="scientific">OM182 bacterium MED-G28</name>
    <dbReference type="NCBI Taxonomy" id="1986256"/>
    <lineage>
        <taxon>Bacteria</taxon>
        <taxon>Pseudomonadati</taxon>
        <taxon>Pseudomonadota</taxon>
        <taxon>Gammaproteobacteria</taxon>
        <taxon>OMG group</taxon>
        <taxon>OM182 clade</taxon>
    </lineage>
</organism>
<evidence type="ECO:0000313" key="1">
    <source>
        <dbReference type="EMBL" id="PDH35106.1"/>
    </source>
</evidence>
<protein>
    <submittedName>
        <fullName evidence="1">Uncharacterized protein</fullName>
    </submittedName>
</protein>
<comment type="caution">
    <text evidence="1">The sequence shown here is derived from an EMBL/GenBank/DDBJ whole genome shotgun (WGS) entry which is preliminary data.</text>
</comment>
<evidence type="ECO:0000313" key="2">
    <source>
        <dbReference type="Proteomes" id="UP000219329"/>
    </source>
</evidence>
<accession>A0A2A5WG70</accession>
<gene>
    <name evidence="1" type="ORF">CNF02_03505</name>
</gene>
<sequence length="61" mass="6745">MDQSADDSQIILRKNLIEVLEIGGPNPISGTVHRDISQFGKPARQAFESVIKNINLSQRVV</sequence>
<proteinExistence type="predicted"/>
<name>A0A2A5WG70_9GAMM</name>
<reference evidence="1 2" key="1">
    <citation type="submission" date="2017-08" db="EMBL/GenBank/DDBJ databases">
        <title>Fine stratification of microbial communities through a metagenomic profile of the photic zone.</title>
        <authorList>
            <person name="Haro-Moreno J.M."/>
            <person name="Lopez-Perez M."/>
            <person name="De La Torre J."/>
            <person name="Picazo A."/>
            <person name="Camacho A."/>
            <person name="Rodriguez-Valera F."/>
        </authorList>
    </citation>
    <scope>NUCLEOTIDE SEQUENCE [LARGE SCALE GENOMIC DNA]</scope>
    <source>
        <strain evidence="1">MED-G28</strain>
    </source>
</reference>
<dbReference type="AlphaFoldDB" id="A0A2A5WG70"/>
<dbReference type="EMBL" id="NTJZ01000002">
    <property type="protein sequence ID" value="PDH35106.1"/>
    <property type="molecule type" value="Genomic_DNA"/>
</dbReference>
<dbReference type="Proteomes" id="UP000219329">
    <property type="component" value="Unassembled WGS sequence"/>
</dbReference>